<proteinExistence type="predicted"/>
<dbReference type="InterPro" id="IPR050782">
    <property type="entry name" value="PP1_regulatory_subunit_3"/>
</dbReference>
<feature type="domain" description="CBM21" evidence="4">
    <location>
        <begin position="141"/>
        <end position="249"/>
    </location>
</feature>
<evidence type="ECO:0000256" key="1">
    <source>
        <dbReference type="ARBA" id="ARBA00022600"/>
    </source>
</evidence>
<sequence length="440" mass="48420">MPGPVMPVDVAVQLYIGHSPPLRSFLSTYEECRMRKQGGSRCYQSLRPCLSAKASLAPRCLDWQTPKSKSKKRVVFADSKGMSLTAVHVFSPSDSRERRPASSLQFDVSELEGSVVGLYVGSPQSRVLDFSQPAADYLDFRRRLMKNCVCLESCSLQEKALTGTVAVRNLAFEKSVHVRITFDSWKSYRDVACTYMNNVYGCQDTDTFSFTIEQPAPVARQNKVEFCISYTTGGKTYWDNNNGRNYGMVAAAWKPDNEWNSQAEQKNPQELPKQGTKSDMGLDQFGSPRNCKPYSPNPQCLLHYCPHLRSSASSMPHPIPVPVYAVLSSPPPVPSPILLASPLACGLPASHHLQCQLHISSRLLLHALPCSMRLPVCSFSCFSPCPSCSSCVLLLFQFFILLILLSLPSAPVSAHHLASAPEPFPAPCLSLVAVSVLVPV</sequence>
<evidence type="ECO:0000256" key="2">
    <source>
        <dbReference type="ARBA" id="ARBA00023277"/>
    </source>
</evidence>
<dbReference type="AlphaFoldDB" id="A0AAD8Z4W9"/>
<dbReference type="InterPro" id="IPR038175">
    <property type="entry name" value="CBM21_dom_sf"/>
</dbReference>
<dbReference type="PROSITE" id="PS51159">
    <property type="entry name" value="CBM21"/>
    <property type="match status" value="1"/>
</dbReference>
<protein>
    <recommendedName>
        <fullName evidence="4">CBM21 domain-containing protein</fullName>
    </recommendedName>
</protein>
<keyword evidence="6" id="KW-1185">Reference proteome</keyword>
<organism evidence="5 6">
    <name type="scientific">Electrophorus voltai</name>
    <dbReference type="NCBI Taxonomy" id="2609070"/>
    <lineage>
        <taxon>Eukaryota</taxon>
        <taxon>Metazoa</taxon>
        <taxon>Chordata</taxon>
        <taxon>Craniata</taxon>
        <taxon>Vertebrata</taxon>
        <taxon>Euteleostomi</taxon>
        <taxon>Actinopterygii</taxon>
        <taxon>Neopterygii</taxon>
        <taxon>Teleostei</taxon>
        <taxon>Ostariophysi</taxon>
        <taxon>Gymnotiformes</taxon>
        <taxon>Gymnotoidei</taxon>
        <taxon>Gymnotidae</taxon>
        <taxon>Electrophorus</taxon>
    </lineage>
</organism>
<evidence type="ECO:0000313" key="6">
    <source>
        <dbReference type="Proteomes" id="UP001239994"/>
    </source>
</evidence>
<name>A0AAD8Z4W9_9TELE</name>
<evidence type="ECO:0000256" key="3">
    <source>
        <dbReference type="SAM" id="MobiDB-lite"/>
    </source>
</evidence>
<dbReference type="GO" id="GO:0005979">
    <property type="term" value="P:regulation of glycogen biosynthetic process"/>
    <property type="evidence" value="ECO:0007669"/>
    <property type="project" value="TreeGrafter"/>
</dbReference>
<evidence type="ECO:0000313" key="5">
    <source>
        <dbReference type="EMBL" id="KAK1792882.1"/>
    </source>
</evidence>
<dbReference type="GO" id="GO:2001069">
    <property type="term" value="F:glycogen binding"/>
    <property type="evidence" value="ECO:0007669"/>
    <property type="project" value="TreeGrafter"/>
</dbReference>
<dbReference type="FunFam" id="2.60.40.2440:FF:000001">
    <property type="entry name" value="Protein phosphatase 1 regulatory subunit 3C"/>
    <property type="match status" value="1"/>
</dbReference>
<dbReference type="GO" id="GO:0000164">
    <property type="term" value="C:protein phosphatase type 1 complex"/>
    <property type="evidence" value="ECO:0007669"/>
    <property type="project" value="TreeGrafter"/>
</dbReference>
<keyword evidence="1" id="KW-0321">Glycogen metabolism</keyword>
<accession>A0AAD8Z4W9</accession>
<dbReference type="InterPro" id="IPR005036">
    <property type="entry name" value="CBM21_dom"/>
</dbReference>
<dbReference type="EMBL" id="JAROKS010000018">
    <property type="protein sequence ID" value="KAK1792882.1"/>
    <property type="molecule type" value="Genomic_DNA"/>
</dbReference>
<dbReference type="Proteomes" id="UP001239994">
    <property type="component" value="Unassembled WGS sequence"/>
</dbReference>
<gene>
    <name evidence="5" type="ORF">P4O66_001613</name>
</gene>
<dbReference type="GO" id="GO:0008157">
    <property type="term" value="F:protein phosphatase 1 binding"/>
    <property type="evidence" value="ECO:0007669"/>
    <property type="project" value="TreeGrafter"/>
</dbReference>
<reference evidence="5" key="1">
    <citation type="submission" date="2023-03" db="EMBL/GenBank/DDBJ databases">
        <title>Electrophorus voltai genome.</title>
        <authorList>
            <person name="Bian C."/>
        </authorList>
    </citation>
    <scope>NUCLEOTIDE SEQUENCE</scope>
    <source>
        <strain evidence="5">CB-2022</strain>
        <tissue evidence="5">Muscle</tissue>
    </source>
</reference>
<evidence type="ECO:0000259" key="4">
    <source>
        <dbReference type="PROSITE" id="PS51159"/>
    </source>
</evidence>
<dbReference type="Pfam" id="PF03370">
    <property type="entry name" value="CBM_21"/>
    <property type="match status" value="1"/>
</dbReference>
<comment type="caution">
    <text evidence="5">The sequence shown here is derived from an EMBL/GenBank/DDBJ whole genome shotgun (WGS) entry which is preliminary data.</text>
</comment>
<dbReference type="Gene3D" id="2.60.40.2440">
    <property type="entry name" value="Carbohydrate binding type-21 domain"/>
    <property type="match status" value="1"/>
</dbReference>
<dbReference type="PANTHER" id="PTHR12307:SF15">
    <property type="entry name" value="PROTEIN PHOSPHATASE 1 REGULATORY SUBUNIT 3C"/>
    <property type="match status" value="1"/>
</dbReference>
<keyword evidence="2" id="KW-0119">Carbohydrate metabolism</keyword>
<dbReference type="PANTHER" id="PTHR12307">
    <property type="entry name" value="PROTEIN PHOSPHATASE 1 REGULATORY SUBUNIT"/>
    <property type="match status" value="1"/>
</dbReference>
<feature type="region of interest" description="Disordered" evidence="3">
    <location>
        <begin position="260"/>
        <end position="279"/>
    </location>
</feature>
<dbReference type="GO" id="GO:0005977">
    <property type="term" value="P:glycogen metabolic process"/>
    <property type="evidence" value="ECO:0007669"/>
    <property type="project" value="UniProtKB-KW"/>
</dbReference>